<evidence type="ECO:0000256" key="1">
    <source>
        <dbReference type="SAM" id="MobiDB-lite"/>
    </source>
</evidence>
<dbReference type="EnsemblPlants" id="ORGLA04G0251800.1">
    <property type="protein sequence ID" value="ORGLA04G0251800.1"/>
    <property type="gene ID" value="ORGLA04G0251800"/>
</dbReference>
<feature type="region of interest" description="Disordered" evidence="1">
    <location>
        <begin position="90"/>
        <end position="151"/>
    </location>
</feature>
<evidence type="ECO:0000313" key="3">
    <source>
        <dbReference type="Proteomes" id="UP000007306"/>
    </source>
</evidence>
<dbReference type="Gramene" id="ORGLA04G0251800.1">
    <property type="protein sequence ID" value="ORGLA04G0251800.1"/>
    <property type="gene ID" value="ORGLA04G0251800"/>
</dbReference>
<dbReference type="Proteomes" id="UP000007306">
    <property type="component" value="Chromosome 4"/>
</dbReference>
<dbReference type="HOGENOM" id="CLU_1491273_0_0_1"/>
<sequence length="181" mass="19577">MTKTDPREQQPHVEFIGRAHKKGQHCQSRSAPIAVAPFAKATTVAAFIGEAQLRRSFRIRRIEQNQGGLSDSFLSIQLLIHRGRRPLAADVVSSGAGGGGADPRGSPSPRRHHPHQASPLVSIPTRPPCRIPHRGQGLPPASTTSPSPSLSLNPLGTLVHLAYECRLALTDDGDDRRGHRR</sequence>
<feature type="compositionally biased region" description="Low complexity" evidence="1">
    <location>
        <begin position="138"/>
        <end position="151"/>
    </location>
</feature>
<organism evidence="2 3">
    <name type="scientific">Oryza glaberrima</name>
    <name type="common">African rice</name>
    <dbReference type="NCBI Taxonomy" id="4538"/>
    <lineage>
        <taxon>Eukaryota</taxon>
        <taxon>Viridiplantae</taxon>
        <taxon>Streptophyta</taxon>
        <taxon>Embryophyta</taxon>
        <taxon>Tracheophyta</taxon>
        <taxon>Spermatophyta</taxon>
        <taxon>Magnoliopsida</taxon>
        <taxon>Liliopsida</taxon>
        <taxon>Poales</taxon>
        <taxon>Poaceae</taxon>
        <taxon>BOP clade</taxon>
        <taxon>Oryzoideae</taxon>
        <taxon>Oryzeae</taxon>
        <taxon>Oryzinae</taxon>
        <taxon>Oryza</taxon>
    </lineage>
</organism>
<reference evidence="2 3" key="2">
    <citation type="submission" date="2018-04" db="EMBL/GenBank/DDBJ databases">
        <title>OglaRS2 (Oryza glaberrima Reference Sequence Version 2).</title>
        <authorList>
            <person name="Zhang J."/>
            <person name="Kudrna D."/>
            <person name="Lee S."/>
            <person name="Talag J."/>
            <person name="Rajasekar S."/>
            <person name="Wing R.A."/>
        </authorList>
    </citation>
    <scope>NUCLEOTIDE SEQUENCE [LARGE SCALE GENOMIC DNA]</scope>
    <source>
        <strain evidence="2 3">cv. IRGC 96717</strain>
    </source>
</reference>
<reference evidence="2" key="1">
    <citation type="submission" date="2015-06" db="UniProtKB">
        <authorList>
            <consortium name="EnsemblPlants"/>
        </authorList>
    </citation>
    <scope>IDENTIFICATION</scope>
</reference>
<name>I1PQP9_ORYGL</name>
<evidence type="ECO:0000313" key="2">
    <source>
        <dbReference type="EnsemblPlants" id="ORGLA04G0251800.1"/>
    </source>
</evidence>
<proteinExistence type="predicted"/>
<accession>I1PQP9</accession>
<dbReference type="AlphaFoldDB" id="I1PQP9"/>
<protein>
    <submittedName>
        <fullName evidence="2">Uncharacterized protein</fullName>
    </submittedName>
</protein>
<keyword evidence="3" id="KW-1185">Reference proteome</keyword>